<sequence>MGASEDVMGILQGVWTKLQALPQEHPLTQTAFVIILLFFLTFIALIVIGCVYGCCGCCTGGSRNKVSAV</sequence>
<evidence type="ECO:0000256" key="1">
    <source>
        <dbReference type="ARBA" id="ARBA00004167"/>
    </source>
</evidence>
<comment type="caution">
    <text evidence="6">The sequence shown here is derived from an EMBL/GenBank/DDBJ whole genome shotgun (WGS) entry which is preliminary data.</text>
</comment>
<dbReference type="Proteomes" id="UP001364617">
    <property type="component" value="Unassembled WGS sequence"/>
</dbReference>
<accession>A0AAN9DJ83</accession>
<evidence type="ECO:0008006" key="8">
    <source>
        <dbReference type="Google" id="ProtNLM"/>
    </source>
</evidence>
<keyword evidence="2 5" id="KW-0812">Transmembrane</keyword>
<keyword evidence="4 5" id="KW-0472">Membrane</keyword>
<keyword evidence="7" id="KW-1185">Reference proteome</keyword>
<comment type="subcellular location">
    <subcellularLocation>
        <location evidence="1">Membrane</location>
        <topology evidence="1">Single-pass membrane protein</topology>
    </subcellularLocation>
</comment>
<dbReference type="Pfam" id="PF15831">
    <property type="entry name" value="SMIM5_18_22"/>
    <property type="match status" value="1"/>
</dbReference>
<keyword evidence="3 5" id="KW-1133">Transmembrane helix</keyword>
<evidence type="ECO:0000313" key="6">
    <source>
        <dbReference type="EMBL" id="KAK7174206.1"/>
    </source>
</evidence>
<organism evidence="6 7">
    <name type="scientific">Phoxinus phoxinus</name>
    <name type="common">Eurasian minnow</name>
    <dbReference type="NCBI Taxonomy" id="58324"/>
    <lineage>
        <taxon>Eukaryota</taxon>
        <taxon>Metazoa</taxon>
        <taxon>Chordata</taxon>
        <taxon>Craniata</taxon>
        <taxon>Vertebrata</taxon>
        <taxon>Euteleostomi</taxon>
        <taxon>Actinopterygii</taxon>
        <taxon>Neopterygii</taxon>
        <taxon>Teleostei</taxon>
        <taxon>Ostariophysi</taxon>
        <taxon>Cypriniformes</taxon>
        <taxon>Leuciscidae</taxon>
        <taxon>Phoxininae</taxon>
        <taxon>Phoxinus</taxon>
    </lineage>
</organism>
<dbReference type="CDD" id="cd20254">
    <property type="entry name" value="CASIMO1_SMIM5"/>
    <property type="match status" value="1"/>
</dbReference>
<dbReference type="EMBL" id="JAYKXH010000002">
    <property type="protein sequence ID" value="KAK7174206.1"/>
    <property type="molecule type" value="Genomic_DNA"/>
</dbReference>
<dbReference type="GO" id="GO:0016020">
    <property type="term" value="C:membrane"/>
    <property type="evidence" value="ECO:0007669"/>
    <property type="project" value="UniProtKB-SubCell"/>
</dbReference>
<dbReference type="InterPro" id="IPR031671">
    <property type="entry name" value="SMIM5/18/22"/>
</dbReference>
<feature type="transmembrane region" description="Helical" evidence="5">
    <location>
        <begin position="31"/>
        <end position="55"/>
    </location>
</feature>
<reference evidence="6 7" key="1">
    <citation type="submission" date="2024-02" db="EMBL/GenBank/DDBJ databases">
        <title>Chromosome-level genome assembly of the Eurasian Minnow (Phoxinus phoxinus).</title>
        <authorList>
            <person name="Oriowo T.O."/>
            <person name="Martin S."/>
            <person name="Stange M."/>
            <person name="Chrysostomakis Y."/>
            <person name="Brown T."/>
            <person name="Winkler S."/>
            <person name="Kukowka S."/>
            <person name="Myers E.W."/>
            <person name="Bohne A."/>
        </authorList>
    </citation>
    <scope>NUCLEOTIDE SEQUENCE [LARGE SCALE GENOMIC DNA]</scope>
    <source>
        <strain evidence="6">ZFMK-TIS-60720</strain>
        <tissue evidence="6">Whole Organism</tissue>
    </source>
</reference>
<evidence type="ECO:0000256" key="3">
    <source>
        <dbReference type="ARBA" id="ARBA00022989"/>
    </source>
</evidence>
<dbReference type="AlphaFoldDB" id="A0AAN9DJ83"/>
<gene>
    <name evidence="6" type="ORF">R3I93_001412</name>
</gene>
<evidence type="ECO:0000256" key="4">
    <source>
        <dbReference type="ARBA" id="ARBA00023136"/>
    </source>
</evidence>
<proteinExistence type="predicted"/>
<name>A0AAN9DJ83_9TELE</name>
<evidence type="ECO:0000256" key="5">
    <source>
        <dbReference type="SAM" id="Phobius"/>
    </source>
</evidence>
<dbReference type="PANTHER" id="PTHR37344">
    <property type="entry name" value="SMALL INTEGRAL MEMBRANE PROTEIN 5"/>
    <property type="match status" value="1"/>
</dbReference>
<dbReference type="PANTHER" id="PTHR37344:SF1">
    <property type="entry name" value="SMALL INTEGRAL MEMBRANE PROTEIN 5"/>
    <property type="match status" value="1"/>
</dbReference>
<protein>
    <recommendedName>
        <fullName evidence="8">Small integral membrane protein 5</fullName>
    </recommendedName>
</protein>
<evidence type="ECO:0000313" key="7">
    <source>
        <dbReference type="Proteomes" id="UP001364617"/>
    </source>
</evidence>
<evidence type="ECO:0000256" key="2">
    <source>
        <dbReference type="ARBA" id="ARBA00022692"/>
    </source>
</evidence>
<dbReference type="InterPro" id="IPR047133">
    <property type="entry name" value="SMIM5"/>
</dbReference>